<proteinExistence type="predicted"/>
<evidence type="ECO:0000313" key="2">
    <source>
        <dbReference type="EMBL" id="TXR52521.1"/>
    </source>
</evidence>
<reference evidence="2 3" key="1">
    <citation type="submission" date="2019-07" db="EMBL/GenBank/DDBJ databases">
        <title>Quadrisphaera sp. strain DD2A genome sequencing and assembly.</title>
        <authorList>
            <person name="Kim I."/>
        </authorList>
    </citation>
    <scope>NUCLEOTIDE SEQUENCE [LARGE SCALE GENOMIC DNA]</scope>
    <source>
        <strain evidence="2 3">DD2A</strain>
    </source>
</reference>
<dbReference type="CDD" id="cd06587">
    <property type="entry name" value="VOC"/>
    <property type="match status" value="1"/>
</dbReference>
<dbReference type="RefSeq" id="WP_147927951.1">
    <property type="nucleotide sequence ID" value="NZ_VKAC01000013.1"/>
</dbReference>
<dbReference type="Pfam" id="PF18029">
    <property type="entry name" value="Glyoxalase_6"/>
    <property type="match status" value="1"/>
</dbReference>
<protein>
    <submittedName>
        <fullName evidence="2">VOC family protein</fullName>
    </submittedName>
</protein>
<name>A0A5C8Z5V9_9ACTN</name>
<keyword evidence="3" id="KW-1185">Reference proteome</keyword>
<dbReference type="OrthoDB" id="3212826at2"/>
<dbReference type="PANTHER" id="PTHR35908">
    <property type="entry name" value="HYPOTHETICAL FUSION PROTEIN"/>
    <property type="match status" value="1"/>
</dbReference>
<dbReference type="Proteomes" id="UP000321234">
    <property type="component" value="Unassembled WGS sequence"/>
</dbReference>
<gene>
    <name evidence="2" type="ORF">FMM08_18870</name>
</gene>
<organism evidence="2 3">
    <name type="scientific">Quadrisphaera setariae</name>
    <dbReference type="NCBI Taxonomy" id="2593304"/>
    <lineage>
        <taxon>Bacteria</taxon>
        <taxon>Bacillati</taxon>
        <taxon>Actinomycetota</taxon>
        <taxon>Actinomycetes</taxon>
        <taxon>Kineosporiales</taxon>
        <taxon>Kineosporiaceae</taxon>
        <taxon>Quadrisphaera</taxon>
    </lineage>
</organism>
<dbReference type="EMBL" id="VKAC01000013">
    <property type="protein sequence ID" value="TXR52521.1"/>
    <property type="molecule type" value="Genomic_DNA"/>
</dbReference>
<evidence type="ECO:0000259" key="1">
    <source>
        <dbReference type="Pfam" id="PF18029"/>
    </source>
</evidence>
<dbReference type="PANTHER" id="PTHR35908:SF1">
    <property type="entry name" value="CONSERVED PROTEIN"/>
    <property type="match status" value="1"/>
</dbReference>
<dbReference type="InterPro" id="IPR041581">
    <property type="entry name" value="Glyoxalase_6"/>
</dbReference>
<dbReference type="InterPro" id="IPR029068">
    <property type="entry name" value="Glyas_Bleomycin-R_OHBP_Dase"/>
</dbReference>
<dbReference type="Gene3D" id="3.10.180.10">
    <property type="entry name" value="2,3-Dihydroxybiphenyl 1,2-Dioxygenase, domain 1"/>
    <property type="match status" value="1"/>
</dbReference>
<dbReference type="SUPFAM" id="SSF54593">
    <property type="entry name" value="Glyoxalase/Bleomycin resistance protein/Dihydroxybiphenyl dioxygenase"/>
    <property type="match status" value="1"/>
</dbReference>
<sequence length="127" mass="13948">MVSRTANSCIDSRDPQAQVAWWAQVLDDYEPDEDGGDDEAGLVGPAGRSLIFLRVPEPKTVKNRMHLCLRPVDRSRDEEVDRLLGLGATLLDDLRTPDAGWAVLADPEGNEFCVLTTNADEAGVSRR</sequence>
<feature type="domain" description="Glyoxalase-like" evidence="1">
    <location>
        <begin position="9"/>
        <end position="115"/>
    </location>
</feature>
<comment type="caution">
    <text evidence="2">The sequence shown here is derived from an EMBL/GenBank/DDBJ whole genome shotgun (WGS) entry which is preliminary data.</text>
</comment>
<evidence type="ECO:0000313" key="3">
    <source>
        <dbReference type="Proteomes" id="UP000321234"/>
    </source>
</evidence>
<dbReference type="AlphaFoldDB" id="A0A5C8Z5V9"/>
<accession>A0A5C8Z5V9</accession>